<dbReference type="OrthoDB" id="437693at2759"/>
<reference evidence="3" key="1">
    <citation type="submission" date="2021-08" db="EMBL/GenBank/DDBJ databases">
        <title>WGS assembly of Ceratopteris richardii.</title>
        <authorList>
            <person name="Marchant D.B."/>
            <person name="Chen G."/>
            <person name="Jenkins J."/>
            <person name="Shu S."/>
            <person name="Leebens-Mack J."/>
            <person name="Grimwood J."/>
            <person name="Schmutz J."/>
            <person name="Soltis P."/>
            <person name="Soltis D."/>
            <person name="Chen Z.-H."/>
        </authorList>
    </citation>
    <scope>NUCLEOTIDE SEQUENCE</scope>
    <source>
        <strain evidence="3">Whitten #5841</strain>
        <tissue evidence="3">Leaf</tissue>
    </source>
</reference>
<dbReference type="Pfam" id="PF00850">
    <property type="entry name" value="Hist_deacetyl"/>
    <property type="match status" value="1"/>
</dbReference>
<dbReference type="GO" id="GO:0004407">
    <property type="term" value="F:histone deacetylase activity"/>
    <property type="evidence" value="ECO:0007669"/>
    <property type="project" value="InterPro"/>
</dbReference>
<dbReference type="Proteomes" id="UP000825935">
    <property type="component" value="Chromosome 21"/>
</dbReference>
<dbReference type="InterPro" id="IPR037138">
    <property type="entry name" value="His_deacetylse_dom_sf"/>
</dbReference>
<dbReference type="PANTHER" id="PTHR10625">
    <property type="entry name" value="HISTONE DEACETYLASE HDAC1-RELATED"/>
    <property type="match status" value="1"/>
</dbReference>
<dbReference type="GO" id="GO:0016787">
    <property type="term" value="F:hydrolase activity"/>
    <property type="evidence" value="ECO:0007669"/>
    <property type="project" value="UniProtKB-KW"/>
</dbReference>
<feature type="domain" description="Histone deacetylase" evidence="2">
    <location>
        <begin position="124"/>
        <end position="401"/>
    </location>
</feature>
<sequence>MRTRSLLFSKVMEFVVRAAPASAGPSHLMSPLRTWTRRRQLTVLGVFSPFTGQMSGILNSLCSYSKDCRTNYPSMLHHYSCTMASRKDKNLTDTKKAALQVGGGRSLVAFYADNNVVPLPSGHRFPMEKYRATRLMLEEDASMEHILITRPAPFVSVQEILLVHEERYLHSILNGSLDKKEQNNIGFPWSPELVNRTRASMGGTVAAMHSVMLGLRRAAANIAGGTHHAFSDHGEGFCIFNDIAIAARVALEDYSEKCNLDQPILVIDLDVHQGNGTAKIFEGDDRVITFSIQGANNYPWRTRMKSDYDVDLPDETGDDAYLAVLSEWLQKLFTLHKPSLIFFQAGVDALREDSFGRLSMSRQGLLQRNNMVYSACLTRSLPLVITMGGGYSRPSDASVVAHADVYRSAALRYSAMS</sequence>
<dbReference type="GO" id="GO:0040029">
    <property type="term" value="P:epigenetic regulation of gene expression"/>
    <property type="evidence" value="ECO:0007669"/>
    <property type="project" value="TreeGrafter"/>
</dbReference>
<dbReference type="InterPro" id="IPR023696">
    <property type="entry name" value="Ureohydrolase_dom_sf"/>
</dbReference>
<protein>
    <recommendedName>
        <fullName evidence="2">Histone deacetylase domain-containing protein</fullName>
    </recommendedName>
</protein>
<dbReference type="EMBL" id="CM035426">
    <property type="protein sequence ID" value="KAH7315881.1"/>
    <property type="molecule type" value="Genomic_DNA"/>
</dbReference>
<evidence type="ECO:0000259" key="2">
    <source>
        <dbReference type="Pfam" id="PF00850"/>
    </source>
</evidence>
<keyword evidence="4" id="KW-1185">Reference proteome</keyword>
<dbReference type="Gene3D" id="3.40.800.20">
    <property type="entry name" value="Histone deacetylase domain"/>
    <property type="match status" value="1"/>
</dbReference>
<dbReference type="InterPro" id="IPR044150">
    <property type="entry name" value="HDAC_classIV"/>
</dbReference>
<dbReference type="InterPro" id="IPR023801">
    <property type="entry name" value="His_deacetylse_dom"/>
</dbReference>
<dbReference type="PANTHER" id="PTHR10625:SF19">
    <property type="entry name" value="HISTONE DEACETYLASE 12"/>
    <property type="match status" value="1"/>
</dbReference>
<gene>
    <name evidence="3" type="ORF">KP509_21G069300</name>
</gene>
<dbReference type="OMA" id="HHAFAGH"/>
<proteinExistence type="predicted"/>
<dbReference type="SUPFAM" id="SSF52768">
    <property type="entry name" value="Arginase/deacetylase"/>
    <property type="match status" value="1"/>
</dbReference>
<dbReference type="AlphaFoldDB" id="A0A8T2SBI5"/>
<dbReference type="CDD" id="cd09993">
    <property type="entry name" value="HDAC_classIV"/>
    <property type="match status" value="1"/>
</dbReference>
<evidence type="ECO:0000313" key="4">
    <source>
        <dbReference type="Proteomes" id="UP000825935"/>
    </source>
</evidence>
<dbReference type="PRINTS" id="PR01270">
    <property type="entry name" value="HDASUPER"/>
</dbReference>
<comment type="caution">
    <text evidence="3">The sequence shown here is derived from an EMBL/GenBank/DDBJ whole genome shotgun (WGS) entry which is preliminary data.</text>
</comment>
<evidence type="ECO:0000313" key="3">
    <source>
        <dbReference type="EMBL" id="KAH7315878.1"/>
    </source>
</evidence>
<keyword evidence="1" id="KW-0378">Hydrolase</keyword>
<accession>A0A8T2SBI5</accession>
<dbReference type="InterPro" id="IPR000286">
    <property type="entry name" value="HDACs"/>
</dbReference>
<name>A0A8T2SBI5_CERRI</name>
<organism evidence="3 4">
    <name type="scientific">Ceratopteris richardii</name>
    <name type="common">Triangle waterfern</name>
    <dbReference type="NCBI Taxonomy" id="49495"/>
    <lineage>
        <taxon>Eukaryota</taxon>
        <taxon>Viridiplantae</taxon>
        <taxon>Streptophyta</taxon>
        <taxon>Embryophyta</taxon>
        <taxon>Tracheophyta</taxon>
        <taxon>Polypodiopsida</taxon>
        <taxon>Polypodiidae</taxon>
        <taxon>Polypodiales</taxon>
        <taxon>Pteridineae</taxon>
        <taxon>Pteridaceae</taxon>
        <taxon>Parkerioideae</taxon>
        <taxon>Ceratopteris</taxon>
    </lineage>
</organism>
<dbReference type="EMBL" id="CM035426">
    <property type="protein sequence ID" value="KAH7315878.1"/>
    <property type="molecule type" value="Genomic_DNA"/>
</dbReference>
<evidence type="ECO:0000256" key="1">
    <source>
        <dbReference type="ARBA" id="ARBA00022801"/>
    </source>
</evidence>